<organism evidence="5">
    <name type="scientific">Eucampia antarctica</name>
    <dbReference type="NCBI Taxonomy" id="49252"/>
    <lineage>
        <taxon>Eukaryota</taxon>
        <taxon>Sar</taxon>
        <taxon>Stramenopiles</taxon>
        <taxon>Ochrophyta</taxon>
        <taxon>Bacillariophyta</taxon>
        <taxon>Mediophyceae</taxon>
        <taxon>Biddulphiophycidae</taxon>
        <taxon>Hemiaulales</taxon>
        <taxon>Hemiaulaceae</taxon>
        <taxon>Eucampia</taxon>
    </lineage>
</organism>
<dbReference type="CDD" id="cd06234">
    <property type="entry name" value="M14_PaCCP-like"/>
    <property type="match status" value="1"/>
</dbReference>
<proteinExistence type="inferred from homology"/>
<protein>
    <recommendedName>
        <fullName evidence="4">Peptidase M14 domain-containing protein</fullName>
    </recommendedName>
</protein>
<gene>
    <name evidence="5" type="ORF">EANT1437_LOCUS3323</name>
</gene>
<name>A0A7S2W0S2_9STRA</name>
<evidence type="ECO:0000313" key="5">
    <source>
        <dbReference type="EMBL" id="CAD9659540.1"/>
    </source>
</evidence>
<comment type="cofactor">
    <cofactor evidence="1">
        <name>Zn(2+)</name>
        <dbReference type="ChEBI" id="CHEBI:29105"/>
    </cofactor>
</comment>
<comment type="similarity">
    <text evidence="2 3">Belongs to the peptidase M14 family.</text>
</comment>
<dbReference type="EMBL" id="HBHI01006586">
    <property type="protein sequence ID" value="CAD9659540.1"/>
    <property type="molecule type" value="Transcribed_RNA"/>
</dbReference>
<feature type="active site" description="Proton donor/acceptor" evidence="3">
    <location>
        <position position="402"/>
    </location>
</feature>
<evidence type="ECO:0000256" key="1">
    <source>
        <dbReference type="ARBA" id="ARBA00001947"/>
    </source>
</evidence>
<dbReference type="GO" id="GO:0008270">
    <property type="term" value="F:zinc ion binding"/>
    <property type="evidence" value="ECO:0007669"/>
    <property type="project" value="InterPro"/>
</dbReference>
<dbReference type="Gene3D" id="2.60.40.3120">
    <property type="match status" value="1"/>
</dbReference>
<evidence type="ECO:0000256" key="2">
    <source>
        <dbReference type="ARBA" id="ARBA00005988"/>
    </source>
</evidence>
<dbReference type="InterPro" id="IPR000834">
    <property type="entry name" value="Peptidase_M14"/>
</dbReference>
<dbReference type="PANTHER" id="PTHR12756">
    <property type="entry name" value="CYTOSOLIC CARBOXYPEPTIDASE"/>
    <property type="match status" value="1"/>
</dbReference>
<dbReference type="SUPFAM" id="SSF53187">
    <property type="entry name" value="Zn-dependent exopeptidases"/>
    <property type="match status" value="1"/>
</dbReference>
<accession>A0A7S2W0S2</accession>
<dbReference type="Gene3D" id="3.40.630.10">
    <property type="entry name" value="Zn peptidases"/>
    <property type="match status" value="1"/>
</dbReference>
<dbReference type="PROSITE" id="PS52035">
    <property type="entry name" value="PEPTIDASE_M14"/>
    <property type="match status" value="1"/>
</dbReference>
<feature type="domain" description="Peptidase M14" evidence="4">
    <location>
        <begin position="163"/>
        <end position="441"/>
    </location>
</feature>
<dbReference type="Pfam" id="PF18027">
    <property type="entry name" value="Pepdidase_M14_N"/>
    <property type="match status" value="1"/>
</dbReference>
<evidence type="ECO:0000256" key="3">
    <source>
        <dbReference type="PROSITE-ProRule" id="PRU01379"/>
    </source>
</evidence>
<dbReference type="GO" id="GO:0006508">
    <property type="term" value="P:proteolysis"/>
    <property type="evidence" value="ECO:0007669"/>
    <property type="project" value="InterPro"/>
</dbReference>
<dbReference type="GO" id="GO:0004181">
    <property type="term" value="F:metallocarboxypeptidase activity"/>
    <property type="evidence" value="ECO:0007669"/>
    <property type="project" value="InterPro"/>
</dbReference>
<evidence type="ECO:0000259" key="4">
    <source>
        <dbReference type="PROSITE" id="PS52035"/>
    </source>
</evidence>
<dbReference type="InterPro" id="IPR040626">
    <property type="entry name" value="Pepdidase_M14_N"/>
</dbReference>
<dbReference type="InterPro" id="IPR050821">
    <property type="entry name" value="Cytosolic_carboxypeptidase"/>
</dbReference>
<sequence length="476" mass="53483">MKTSFLLSTVAACCTKPSSAFTSSSVRRTVPFLTSRQMTTKISISDAFDGGNGRSVLTDVESSPMTVHVEMKKDPFTLLEKTHHSQYFSFRSTASDITKSTTVKYVVTNAGDASYPSAWKGSSTFYSNKISDAHSWKRKVDTTYNEEKGELSWTHTHETNESVYFSYFPPYSYQRHLDLVESCGSHAISLGQTLDGREMECIVLGKGSRVCWIIHRQHPGETMAEYYCEGLLNRLLGQKQSVDGLTRKSLEELYTFYIVPNMCLDGSVRGHLRTNAQGQNLNREWAPDTLEDGTIYDAPTLERSPEVYHVLQKMDETGVDVFLDVHGDEELPFNFLAGGEGMKNWDSRLETLHGAFLAAYTRANSDMQIPIGYEPEASGNGRINVASNQVQMRYDCLSVTLEQPFKDCMSNPDPVRGWNPARAMQLGASVLDALAYVHPYLKGYDGDSLKDKFSTKEDAYVSPTEKYVEYFDKQEN</sequence>
<reference evidence="5" key="1">
    <citation type="submission" date="2021-01" db="EMBL/GenBank/DDBJ databases">
        <authorList>
            <person name="Corre E."/>
            <person name="Pelletier E."/>
            <person name="Niang G."/>
            <person name="Scheremetjew M."/>
            <person name="Finn R."/>
            <person name="Kale V."/>
            <person name="Holt S."/>
            <person name="Cochrane G."/>
            <person name="Meng A."/>
            <person name="Brown T."/>
            <person name="Cohen L."/>
        </authorList>
    </citation>
    <scope>NUCLEOTIDE SEQUENCE</scope>
    <source>
        <strain evidence="5">CCMP1452</strain>
    </source>
</reference>
<dbReference type="AlphaFoldDB" id="A0A7S2W0S2"/>
<dbReference type="PANTHER" id="PTHR12756:SF11">
    <property type="entry name" value="CYTOSOLIC CARBOXYPEPTIDASE 1"/>
    <property type="match status" value="1"/>
</dbReference>